<gene>
    <name evidence="2" type="ORF">H9Q80_09980</name>
</gene>
<feature type="domain" description="Mga helix-turn-helix" evidence="1">
    <location>
        <begin position="86"/>
        <end position="138"/>
    </location>
</feature>
<dbReference type="Pfam" id="PF05043">
    <property type="entry name" value="Mga"/>
    <property type="match status" value="1"/>
</dbReference>
<keyword evidence="3" id="KW-1185">Reference proteome</keyword>
<reference evidence="2 3" key="1">
    <citation type="submission" date="2020-08" db="EMBL/GenBank/DDBJ databases">
        <authorList>
            <person name="Liu C."/>
            <person name="Sun Q."/>
        </authorList>
    </citation>
    <scope>NUCLEOTIDE SEQUENCE [LARGE SCALE GENOMIC DNA]</scope>
    <source>
        <strain evidence="2 3">NSJ-61</strain>
    </source>
</reference>
<proteinExistence type="predicted"/>
<evidence type="ECO:0000259" key="1">
    <source>
        <dbReference type="Pfam" id="PF05043"/>
    </source>
</evidence>
<dbReference type="Gene3D" id="1.10.10.60">
    <property type="entry name" value="Homeodomain-like"/>
    <property type="match status" value="1"/>
</dbReference>
<dbReference type="KEGG" id="ehn:H9Q80_09980"/>
<dbReference type="RefSeq" id="WP_158550359.1">
    <property type="nucleotide sequence ID" value="NZ_CP060636.1"/>
</dbReference>
<sequence length="139" mass="17314">MGYDYKKEYIRWKEWKDREEKILRQHHFNEQKIEELHEFDLEQFNAERRFRRNQNVTKDIFFYMQPVHDKKESYSIEDLLDQIENETLFEYLKYTDSIVLDIIILKQHGYNVREISQILGLSMSSIYRKIKKIKELLKM</sequence>
<dbReference type="AlphaFoldDB" id="A0A7G9GIJ2"/>
<dbReference type="EMBL" id="CP060636">
    <property type="protein sequence ID" value="QNM10624.1"/>
    <property type="molecule type" value="Genomic_DNA"/>
</dbReference>
<accession>A0A7G9GIJ2</accession>
<name>A0A7G9GIJ2_9FIRM</name>
<dbReference type="Proteomes" id="UP000515856">
    <property type="component" value="Chromosome"/>
</dbReference>
<evidence type="ECO:0000313" key="3">
    <source>
        <dbReference type="Proteomes" id="UP000515856"/>
    </source>
</evidence>
<protein>
    <submittedName>
        <fullName evidence="2">Helix-turn-helix domain-containing protein</fullName>
    </submittedName>
</protein>
<dbReference type="InterPro" id="IPR007737">
    <property type="entry name" value="Mga_HTH"/>
</dbReference>
<organism evidence="2 3">
    <name type="scientific">[Eubacterium] hominis</name>
    <dbReference type="NCBI Taxonomy" id="2764325"/>
    <lineage>
        <taxon>Bacteria</taxon>
        <taxon>Bacillati</taxon>
        <taxon>Bacillota</taxon>
        <taxon>Erysipelotrichia</taxon>
        <taxon>Erysipelotrichales</taxon>
        <taxon>Erysipelotrichaceae</taxon>
        <taxon>Amedibacillus</taxon>
    </lineage>
</organism>
<evidence type="ECO:0000313" key="2">
    <source>
        <dbReference type="EMBL" id="QNM10624.1"/>
    </source>
</evidence>